<reference evidence="16" key="1">
    <citation type="submission" date="2016-10" db="EMBL/GenBank/DDBJ databases">
        <authorList>
            <person name="Varghese N."/>
            <person name="Submissions S."/>
        </authorList>
    </citation>
    <scope>NUCLEOTIDE SEQUENCE [LARGE SCALE GENOMIC DNA]</scope>
    <source>
        <strain evidence="16">CGMCC 1.6854</strain>
    </source>
</reference>
<dbReference type="EMBL" id="FNHW01000001">
    <property type="protein sequence ID" value="SDM98505.1"/>
    <property type="molecule type" value="Genomic_DNA"/>
</dbReference>
<dbReference type="GO" id="GO:0005886">
    <property type="term" value="C:plasma membrane"/>
    <property type="evidence" value="ECO:0007669"/>
    <property type="project" value="UniProtKB-SubCell"/>
</dbReference>
<feature type="transmembrane region" description="Helical" evidence="13">
    <location>
        <begin position="286"/>
        <end position="308"/>
    </location>
</feature>
<feature type="transmembrane region" description="Helical" evidence="13">
    <location>
        <begin position="136"/>
        <end position="159"/>
    </location>
</feature>
<keyword evidence="6 13" id="KW-1133">Transmembrane helix</keyword>
<evidence type="ECO:0000256" key="6">
    <source>
        <dbReference type="ARBA" id="ARBA00022989"/>
    </source>
</evidence>
<comment type="subcellular location">
    <subcellularLocation>
        <location evidence="1 13">Cell membrane</location>
        <topology evidence="1 13">Multi-pass membrane protein</topology>
    </subcellularLocation>
</comment>
<keyword evidence="4" id="KW-0533">Nickel</keyword>
<evidence type="ECO:0000256" key="7">
    <source>
        <dbReference type="ARBA" id="ARBA00023065"/>
    </source>
</evidence>
<dbReference type="InterPro" id="IPR050045">
    <property type="entry name" value="Opp2B"/>
</dbReference>
<keyword evidence="7" id="KW-0406">Ion transport</keyword>
<evidence type="ECO:0000313" key="15">
    <source>
        <dbReference type="EMBL" id="SDM98505.1"/>
    </source>
</evidence>
<gene>
    <name evidence="15" type="ORF">SAMN04488137_2917</name>
</gene>
<name>A0A1G9XQP2_9BACL</name>
<keyword evidence="9 13" id="KW-0472">Membrane</keyword>
<accession>A0A1G9XQP2</accession>
<proteinExistence type="inferred from homology"/>
<evidence type="ECO:0000256" key="10">
    <source>
        <dbReference type="ARBA" id="ARBA00024202"/>
    </source>
</evidence>
<evidence type="ECO:0000259" key="14">
    <source>
        <dbReference type="PROSITE" id="PS50928"/>
    </source>
</evidence>
<feature type="domain" description="ABC transmembrane type-1" evidence="14">
    <location>
        <begin position="97"/>
        <end position="305"/>
    </location>
</feature>
<dbReference type="InterPro" id="IPR045621">
    <property type="entry name" value="BPD_transp_1_N"/>
</dbReference>
<dbReference type="AlphaFoldDB" id="A0A1G9XQP2"/>
<sequence length="315" mass="33968">MKLAGLIVQRFMQLILLLIGISFIVFLSMHIAPGDPASIIGGPTASKADIEAIQENLGLNKPILVQYWDYLKGVFSGDLGFSYQTKQSVTEALTERFPNTLNLAIASIIVAVVIGVAAGIISALKHNSLFDALSTMIALGGISIPNFWLGAVLILIFAVNLQWLPVGGLTDPFWTIEGIKQLILPALTLGTGSAAMIARMSRSAMLEVIRADYVRTARAKGVREKSVIMLHCLRNAMIPVITVIGLNFGFLLGGTIITEQVFAINGVGRLMIESIAARDFPMVQGAVLLVATLFVLVNLIVDIVYAFIDPRISYE</sequence>
<dbReference type="CDD" id="cd06261">
    <property type="entry name" value="TM_PBP2"/>
    <property type="match status" value="1"/>
</dbReference>
<dbReference type="InterPro" id="IPR035906">
    <property type="entry name" value="MetI-like_sf"/>
</dbReference>
<evidence type="ECO:0000256" key="4">
    <source>
        <dbReference type="ARBA" id="ARBA00022596"/>
    </source>
</evidence>
<dbReference type="Gene3D" id="1.10.3720.10">
    <property type="entry name" value="MetI-like"/>
    <property type="match status" value="1"/>
</dbReference>
<evidence type="ECO:0000256" key="1">
    <source>
        <dbReference type="ARBA" id="ARBA00004651"/>
    </source>
</evidence>
<feature type="transmembrane region" description="Helical" evidence="13">
    <location>
        <begin position="12"/>
        <end position="32"/>
    </location>
</feature>
<keyword evidence="3" id="KW-1003">Cell membrane</keyword>
<evidence type="ECO:0000256" key="9">
    <source>
        <dbReference type="ARBA" id="ARBA00023136"/>
    </source>
</evidence>
<dbReference type="InterPro" id="IPR000515">
    <property type="entry name" value="MetI-like"/>
</dbReference>
<evidence type="ECO:0000256" key="13">
    <source>
        <dbReference type="RuleBase" id="RU363032"/>
    </source>
</evidence>
<protein>
    <recommendedName>
        <fullName evidence="12">Nickel import system permease protein NikB</fullName>
    </recommendedName>
</protein>
<keyword evidence="8" id="KW-0921">Nickel transport</keyword>
<evidence type="ECO:0000256" key="2">
    <source>
        <dbReference type="ARBA" id="ARBA00022448"/>
    </source>
</evidence>
<keyword evidence="16" id="KW-1185">Reference proteome</keyword>
<evidence type="ECO:0000256" key="5">
    <source>
        <dbReference type="ARBA" id="ARBA00022692"/>
    </source>
</evidence>
<dbReference type="SUPFAM" id="SSF161098">
    <property type="entry name" value="MetI-like"/>
    <property type="match status" value="1"/>
</dbReference>
<evidence type="ECO:0000256" key="8">
    <source>
        <dbReference type="ARBA" id="ARBA00023112"/>
    </source>
</evidence>
<dbReference type="GO" id="GO:0015099">
    <property type="term" value="F:nickel cation transmembrane transporter activity"/>
    <property type="evidence" value="ECO:0007669"/>
    <property type="project" value="InterPro"/>
</dbReference>
<keyword evidence="2 13" id="KW-0813">Transport</keyword>
<feature type="transmembrane region" description="Helical" evidence="13">
    <location>
        <begin position="179"/>
        <end position="198"/>
    </location>
</feature>
<dbReference type="NCBIfam" id="NF045470">
    <property type="entry name" value="Opp2B"/>
    <property type="match status" value="1"/>
</dbReference>
<comment type="similarity">
    <text evidence="10">Belongs to the binding-protein-dependent transport system permease family. OppBC subfamily.</text>
</comment>
<keyword evidence="5 13" id="KW-0812">Transmembrane</keyword>
<feature type="transmembrane region" description="Helical" evidence="13">
    <location>
        <begin position="103"/>
        <end position="124"/>
    </location>
</feature>
<dbReference type="STRING" id="459525.SAMN04488137_2917"/>
<evidence type="ECO:0000256" key="11">
    <source>
        <dbReference type="ARBA" id="ARBA00038669"/>
    </source>
</evidence>
<dbReference type="PANTHER" id="PTHR43163:SF6">
    <property type="entry name" value="DIPEPTIDE TRANSPORT SYSTEM PERMEASE PROTEIN DPPB-RELATED"/>
    <property type="match status" value="1"/>
</dbReference>
<comment type="subunit">
    <text evidence="11">The complex is composed of two ATP-binding proteins (NikD and NikE), two transmembrane proteins (NikB and NikC) and a solute-binding protein (NikA).</text>
</comment>
<feature type="transmembrane region" description="Helical" evidence="13">
    <location>
        <begin position="236"/>
        <end position="257"/>
    </location>
</feature>
<evidence type="ECO:0000256" key="12">
    <source>
        <dbReference type="ARBA" id="ARBA00044774"/>
    </source>
</evidence>
<evidence type="ECO:0000256" key="3">
    <source>
        <dbReference type="ARBA" id="ARBA00022475"/>
    </source>
</evidence>
<dbReference type="Proteomes" id="UP000199544">
    <property type="component" value="Unassembled WGS sequence"/>
</dbReference>
<evidence type="ECO:0000313" key="16">
    <source>
        <dbReference type="Proteomes" id="UP000199544"/>
    </source>
</evidence>
<dbReference type="PROSITE" id="PS50928">
    <property type="entry name" value="ABC_TM1"/>
    <property type="match status" value="1"/>
</dbReference>
<dbReference type="Pfam" id="PF19300">
    <property type="entry name" value="BPD_transp_1_N"/>
    <property type="match status" value="1"/>
</dbReference>
<dbReference type="Pfam" id="PF00528">
    <property type="entry name" value="BPD_transp_1"/>
    <property type="match status" value="1"/>
</dbReference>
<dbReference type="PANTHER" id="PTHR43163">
    <property type="entry name" value="DIPEPTIDE TRANSPORT SYSTEM PERMEASE PROTEIN DPPB-RELATED"/>
    <property type="match status" value="1"/>
</dbReference>
<organism evidence="15 16">
    <name type="scientific">Fictibacillus solisalsi</name>
    <dbReference type="NCBI Taxonomy" id="459525"/>
    <lineage>
        <taxon>Bacteria</taxon>
        <taxon>Bacillati</taxon>
        <taxon>Bacillota</taxon>
        <taxon>Bacilli</taxon>
        <taxon>Bacillales</taxon>
        <taxon>Fictibacillaceae</taxon>
        <taxon>Fictibacillus</taxon>
    </lineage>
</organism>